<evidence type="ECO:0000256" key="1">
    <source>
        <dbReference type="ARBA" id="ARBA00023015"/>
    </source>
</evidence>
<dbReference type="InterPro" id="IPR036910">
    <property type="entry name" value="HMG_box_dom_sf"/>
</dbReference>
<protein>
    <submittedName>
        <fullName evidence="9">Uncharacterized protein</fullName>
    </submittedName>
</protein>
<dbReference type="GO" id="GO:0030154">
    <property type="term" value="P:cell differentiation"/>
    <property type="evidence" value="ECO:0007669"/>
    <property type="project" value="TreeGrafter"/>
</dbReference>
<keyword evidence="10" id="KW-1185">Reference proteome</keyword>
<dbReference type="SMART" id="SM00398">
    <property type="entry name" value="HMG"/>
    <property type="match status" value="1"/>
</dbReference>
<comment type="caution">
    <text evidence="9">The sequence shown here is derived from an EMBL/GenBank/DDBJ whole genome shotgun (WGS) entry which is preliminary data.</text>
</comment>
<dbReference type="EMBL" id="CAIIXF020000001">
    <property type="protein sequence ID" value="CAH1775320.1"/>
    <property type="molecule type" value="Genomic_DNA"/>
</dbReference>
<feature type="compositionally biased region" description="Polar residues" evidence="6">
    <location>
        <begin position="215"/>
        <end position="224"/>
    </location>
</feature>
<accession>A0A8S4N2L6</accession>
<evidence type="ECO:0000259" key="8">
    <source>
        <dbReference type="PROSITE" id="PS51516"/>
    </source>
</evidence>
<dbReference type="PROSITE" id="PS50118">
    <property type="entry name" value="HMG_BOX_2"/>
    <property type="match status" value="1"/>
</dbReference>
<keyword evidence="1" id="KW-0805">Transcription regulation</keyword>
<feature type="compositionally biased region" description="Polar residues" evidence="6">
    <location>
        <begin position="231"/>
        <end position="241"/>
    </location>
</feature>
<dbReference type="FunFam" id="1.10.30.10:FF:000008">
    <property type="entry name" value="transcription factor SOX-7"/>
    <property type="match status" value="1"/>
</dbReference>
<dbReference type="PANTHER" id="PTHR10270:SF317">
    <property type="entry name" value="TRANSCRIPTION FACTOR SOX-15-RELATED"/>
    <property type="match status" value="1"/>
</dbReference>
<sequence length="525" mass="58077">MDTLSSHIGCVSHNGTQLLSPGGPFSGVPNHHYHYPGYQPAAKWMDRSCLGEPRAPTARPRAEPRIRRPMNAFMVWAKSERKRLADENPDVHNADLSKMLGKRWRSLPLVEKRPFVEEAERLRVLHMQQHPDYKYRPRRRKTPKRAVKRMTGIPASMVTPNTSNDDSLGSSLPEDSESCSPSPVSMSEPSLDSLMPSLNGYNEQKSASILVTSVLNTPDSSPRSSPELGESTKTFVGQNSPGHCLERSSRPSHFQNQHFSQAIGPLTPDMSPMEPRDDIFKFPPPFSMAESIPPIGSPVGELLRRFSRAPVTANSPPASSNSSQNLVTLRALVSSPSPSATFPYLYGRSTSQEPPTLTTPSPPPKLSHQDPPLLDGSLSQYHSGESKIGRFAHPPEELILEQFSQAEALADVDRSEFDQYLPGINDHSVSGTLTLMEIKEEQAESFTIKEELTFDSNDCALSEEKGCIKNSSNNDNQVVVGQNDNYRHSQVYENTLDTSGTYTYEHMDSNSCLISALTGEHSAFY</sequence>
<dbReference type="Proteomes" id="UP000749559">
    <property type="component" value="Unassembled WGS sequence"/>
</dbReference>
<feature type="domain" description="HMG box" evidence="7">
    <location>
        <begin position="66"/>
        <end position="134"/>
    </location>
</feature>
<dbReference type="GO" id="GO:0005634">
    <property type="term" value="C:nucleus"/>
    <property type="evidence" value="ECO:0007669"/>
    <property type="project" value="UniProtKB-UniRule"/>
</dbReference>
<gene>
    <name evidence="9" type="ORF">OFUS_LOCUS2641</name>
</gene>
<dbReference type="GO" id="GO:0001228">
    <property type="term" value="F:DNA-binding transcription activator activity, RNA polymerase II-specific"/>
    <property type="evidence" value="ECO:0007669"/>
    <property type="project" value="TreeGrafter"/>
</dbReference>
<evidence type="ECO:0000313" key="9">
    <source>
        <dbReference type="EMBL" id="CAH1775320.1"/>
    </source>
</evidence>
<dbReference type="OrthoDB" id="6247875at2759"/>
<reference evidence="9" key="1">
    <citation type="submission" date="2022-03" db="EMBL/GenBank/DDBJ databases">
        <authorList>
            <person name="Martin C."/>
        </authorList>
    </citation>
    <scope>NUCLEOTIDE SEQUENCE</scope>
</reference>
<feature type="compositionally biased region" description="Low complexity" evidence="6">
    <location>
        <begin position="349"/>
        <end position="359"/>
    </location>
</feature>
<feature type="region of interest" description="Disordered" evidence="6">
    <location>
        <begin position="151"/>
        <end position="196"/>
    </location>
</feature>
<dbReference type="PROSITE" id="PS51516">
    <property type="entry name" value="SOX_C"/>
    <property type="match status" value="1"/>
</dbReference>
<keyword evidence="4 5" id="KW-0539">Nucleus</keyword>
<feature type="region of interest" description="Disordered" evidence="6">
    <location>
        <begin position="215"/>
        <end position="250"/>
    </location>
</feature>
<dbReference type="SUPFAM" id="SSF47095">
    <property type="entry name" value="HMG-box"/>
    <property type="match status" value="1"/>
</dbReference>
<organism evidence="9 10">
    <name type="scientific">Owenia fusiformis</name>
    <name type="common">Polychaete worm</name>
    <dbReference type="NCBI Taxonomy" id="6347"/>
    <lineage>
        <taxon>Eukaryota</taxon>
        <taxon>Metazoa</taxon>
        <taxon>Spiralia</taxon>
        <taxon>Lophotrochozoa</taxon>
        <taxon>Annelida</taxon>
        <taxon>Polychaeta</taxon>
        <taxon>Sedentaria</taxon>
        <taxon>Canalipalpata</taxon>
        <taxon>Sabellida</taxon>
        <taxon>Oweniida</taxon>
        <taxon>Oweniidae</taxon>
        <taxon>Owenia</taxon>
    </lineage>
</organism>
<dbReference type="PANTHER" id="PTHR10270">
    <property type="entry name" value="SOX TRANSCRIPTION FACTOR"/>
    <property type="match status" value="1"/>
</dbReference>
<evidence type="ECO:0000256" key="2">
    <source>
        <dbReference type="ARBA" id="ARBA00023125"/>
    </source>
</evidence>
<dbReference type="AlphaFoldDB" id="A0A8S4N2L6"/>
<dbReference type="Pfam" id="PF00505">
    <property type="entry name" value="HMG_box"/>
    <property type="match status" value="1"/>
</dbReference>
<keyword evidence="2 5" id="KW-0238">DNA-binding</keyword>
<dbReference type="InterPro" id="IPR009071">
    <property type="entry name" value="HMG_box_dom"/>
</dbReference>
<dbReference type="CDD" id="cd22032">
    <property type="entry name" value="HMG-box_SoxF"/>
    <property type="match status" value="1"/>
</dbReference>
<evidence type="ECO:0000256" key="3">
    <source>
        <dbReference type="ARBA" id="ARBA00023163"/>
    </source>
</evidence>
<proteinExistence type="predicted"/>
<name>A0A8S4N2L6_OWEFU</name>
<feature type="DNA-binding region" description="HMG box" evidence="5">
    <location>
        <begin position="66"/>
        <end position="134"/>
    </location>
</feature>
<feature type="compositionally biased region" description="Low complexity" evidence="6">
    <location>
        <begin position="170"/>
        <end position="190"/>
    </location>
</feature>
<dbReference type="InterPro" id="IPR050140">
    <property type="entry name" value="SRY-related_HMG-box_TF-like"/>
</dbReference>
<dbReference type="Gene3D" id="1.10.30.10">
    <property type="entry name" value="High mobility group box domain"/>
    <property type="match status" value="1"/>
</dbReference>
<keyword evidence="3" id="KW-0804">Transcription</keyword>
<evidence type="ECO:0000256" key="5">
    <source>
        <dbReference type="PROSITE-ProRule" id="PRU00267"/>
    </source>
</evidence>
<evidence type="ECO:0000259" key="7">
    <source>
        <dbReference type="PROSITE" id="PS50118"/>
    </source>
</evidence>
<dbReference type="GO" id="GO:0000978">
    <property type="term" value="F:RNA polymerase II cis-regulatory region sequence-specific DNA binding"/>
    <property type="evidence" value="ECO:0007669"/>
    <property type="project" value="TreeGrafter"/>
</dbReference>
<feature type="domain" description="Sox C-terminal" evidence="8">
    <location>
        <begin position="326"/>
        <end position="525"/>
    </location>
</feature>
<feature type="compositionally biased region" description="Polar residues" evidence="6">
    <location>
        <begin position="158"/>
        <end position="169"/>
    </location>
</feature>
<evidence type="ECO:0000256" key="6">
    <source>
        <dbReference type="SAM" id="MobiDB-lite"/>
    </source>
</evidence>
<evidence type="ECO:0000313" key="10">
    <source>
        <dbReference type="Proteomes" id="UP000749559"/>
    </source>
</evidence>
<dbReference type="InterPro" id="IPR021934">
    <property type="entry name" value="Sox_C"/>
</dbReference>
<evidence type="ECO:0000256" key="4">
    <source>
        <dbReference type="ARBA" id="ARBA00023242"/>
    </source>
</evidence>
<feature type="region of interest" description="Disordered" evidence="6">
    <location>
        <begin position="343"/>
        <end position="375"/>
    </location>
</feature>